<reference evidence="3" key="1">
    <citation type="journal article" date="2019" name="Int. J. Syst. Evol. Microbiol.">
        <title>The Global Catalogue of Microorganisms (GCM) 10K type strain sequencing project: providing services to taxonomists for standard genome sequencing and annotation.</title>
        <authorList>
            <consortium name="The Broad Institute Genomics Platform"/>
            <consortium name="The Broad Institute Genome Sequencing Center for Infectious Disease"/>
            <person name="Wu L."/>
            <person name="Ma J."/>
        </authorList>
    </citation>
    <scope>NUCLEOTIDE SEQUENCE [LARGE SCALE GENOMIC DNA]</scope>
    <source>
        <strain evidence="3">JCM 30346</strain>
    </source>
</reference>
<organism evidence="2 3">
    <name type="scientific">Sphaerisporangium aureirubrum</name>
    <dbReference type="NCBI Taxonomy" id="1544736"/>
    <lineage>
        <taxon>Bacteria</taxon>
        <taxon>Bacillati</taxon>
        <taxon>Actinomycetota</taxon>
        <taxon>Actinomycetes</taxon>
        <taxon>Streptosporangiales</taxon>
        <taxon>Streptosporangiaceae</taxon>
        <taxon>Sphaerisporangium</taxon>
    </lineage>
</organism>
<protein>
    <submittedName>
        <fullName evidence="2">Uncharacterized protein</fullName>
    </submittedName>
</protein>
<evidence type="ECO:0000313" key="3">
    <source>
        <dbReference type="Proteomes" id="UP001596137"/>
    </source>
</evidence>
<proteinExistence type="predicted"/>
<keyword evidence="3" id="KW-1185">Reference proteome</keyword>
<dbReference type="RefSeq" id="WP_380763589.1">
    <property type="nucleotide sequence ID" value="NZ_JBHSRF010000136.1"/>
</dbReference>
<comment type="caution">
    <text evidence="2">The sequence shown here is derived from an EMBL/GenBank/DDBJ whole genome shotgun (WGS) entry which is preliminary data.</text>
</comment>
<dbReference type="Proteomes" id="UP001596137">
    <property type="component" value="Unassembled WGS sequence"/>
</dbReference>
<feature type="compositionally biased region" description="Low complexity" evidence="1">
    <location>
        <begin position="1"/>
        <end position="17"/>
    </location>
</feature>
<name>A0ABW1NYG8_9ACTN</name>
<accession>A0ABW1NYG8</accession>
<evidence type="ECO:0000256" key="1">
    <source>
        <dbReference type="SAM" id="MobiDB-lite"/>
    </source>
</evidence>
<gene>
    <name evidence="2" type="ORF">ACFP1K_39900</name>
</gene>
<dbReference type="EMBL" id="JBHSRF010000136">
    <property type="protein sequence ID" value="MFC6087387.1"/>
    <property type="molecule type" value="Genomic_DNA"/>
</dbReference>
<sequence>MGPAPAASAARRSPSSPVVTGHGRGWSTGRPAAPDDLTTISPYITHVIRRFGNWILNLTPPAAAPTTHLDLESRVLFAP</sequence>
<feature type="region of interest" description="Disordered" evidence="1">
    <location>
        <begin position="1"/>
        <end position="36"/>
    </location>
</feature>
<evidence type="ECO:0000313" key="2">
    <source>
        <dbReference type="EMBL" id="MFC6087387.1"/>
    </source>
</evidence>